<organism evidence="1">
    <name type="scientific">Candidatus Kentrum sp. FM</name>
    <dbReference type="NCBI Taxonomy" id="2126340"/>
    <lineage>
        <taxon>Bacteria</taxon>
        <taxon>Pseudomonadati</taxon>
        <taxon>Pseudomonadota</taxon>
        <taxon>Gammaproteobacteria</taxon>
        <taxon>Candidatus Kentrum</taxon>
    </lineage>
</organism>
<sequence length="91" mass="10101">MEKPRLVVDTNILFSGFNPKGYYHPIVSGIYSGRLLLDSGLMADLRNYPSEIDMDGRILYSPIMLGFALMPKSCGSTALCYTHSIDQPGIR</sequence>
<evidence type="ECO:0008006" key="2">
    <source>
        <dbReference type="Google" id="ProtNLM"/>
    </source>
</evidence>
<evidence type="ECO:0000313" key="1">
    <source>
        <dbReference type="EMBL" id="VFK15906.1"/>
    </source>
</evidence>
<accession>A0A450WFQ3</accession>
<name>A0A450WFQ3_9GAMM</name>
<gene>
    <name evidence="1" type="ORF">BECKFM1743B_GA0114221_103933</name>
</gene>
<dbReference type="AlphaFoldDB" id="A0A450WFQ3"/>
<proteinExistence type="predicted"/>
<dbReference type="EMBL" id="CAADFL010000393">
    <property type="protein sequence ID" value="VFK15906.1"/>
    <property type="molecule type" value="Genomic_DNA"/>
</dbReference>
<protein>
    <recommendedName>
        <fullName evidence="2">PIN domain-containing protein</fullName>
    </recommendedName>
</protein>
<reference evidence="1" key="1">
    <citation type="submission" date="2019-02" db="EMBL/GenBank/DDBJ databases">
        <authorList>
            <person name="Gruber-Vodicka R. H."/>
            <person name="Seah K. B. B."/>
        </authorList>
    </citation>
    <scope>NUCLEOTIDE SEQUENCE</scope>
    <source>
        <strain evidence="1">BECK_BZ164</strain>
    </source>
</reference>